<proteinExistence type="predicted"/>
<name>A0A2U2UBQ8_ECOLX</name>
<gene>
    <name evidence="1" type="ORF">DD762_29290</name>
</gene>
<protein>
    <submittedName>
        <fullName evidence="1">Rep protein</fullName>
    </submittedName>
</protein>
<evidence type="ECO:0000313" key="2">
    <source>
        <dbReference type="Proteomes" id="UP000245761"/>
    </source>
</evidence>
<accession>A0A2U2UBQ8</accession>
<dbReference type="EMBL" id="QEMT01000173">
    <property type="protein sequence ID" value="PWH48470.1"/>
    <property type="molecule type" value="Genomic_DNA"/>
</dbReference>
<dbReference type="Proteomes" id="UP000245761">
    <property type="component" value="Unassembled WGS sequence"/>
</dbReference>
<reference evidence="1 2" key="1">
    <citation type="submission" date="2018-04" db="EMBL/GenBank/DDBJ databases">
        <title>Draft Genomic Sequencing Of Potential Extraintestinal Pathogenic Escherichia coli B8S56 Isolated from Retail Chicken Skin.</title>
        <authorList>
            <person name="Xu A."/>
            <person name="Tilman S."/>
            <person name="Wisser-Parker K."/>
            <person name="Scullen O.J."/>
            <person name="Sommers C."/>
        </authorList>
    </citation>
    <scope>NUCLEOTIDE SEQUENCE [LARGE SCALE GENOMIC DNA]</scope>
    <source>
        <strain evidence="1 2">B8S56</strain>
        <plasmid evidence="1">unnamed7</plasmid>
    </source>
</reference>
<dbReference type="AlphaFoldDB" id="A0A2U2UBQ8"/>
<sequence>LQRWGSGVLPRRFPVALKALPEPWRLGRSGDRGAKTRKGF</sequence>
<keyword evidence="1" id="KW-0614">Plasmid</keyword>
<organism evidence="1 2">
    <name type="scientific">Escherichia coli</name>
    <dbReference type="NCBI Taxonomy" id="562"/>
    <lineage>
        <taxon>Bacteria</taxon>
        <taxon>Pseudomonadati</taxon>
        <taxon>Pseudomonadota</taxon>
        <taxon>Gammaproteobacteria</taxon>
        <taxon>Enterobacterales</taxon>
        <taxon>Enterobacteriaceae</taxon>
        <taxon>Escherichia</taxon>
    </lineage>
</organism>
<geneLocation type="plasmid" evidence="1">
    <name>unnamed7</name>
</geneLocation>
<evidence type="ECO:0000313" key="1">
    <source>
        <dbReference type="EMBL" id="PWH48470.1"/>
    </source>
</evidence>
<feature type="non-terminal residue" evidence="1">
    <location>
        <position position="1"/>
    </location>
</feature>
<comment type="caution">
    <text evidence="1">The sequence shown here is derived from an EMBL/GenBank/DDBJ whole genome shotgun (WGS) entry which is preliminary data.</text>
</comment>